<dbReference type="PROSITE" id="PS51257">
    <property type="entry name" value="PROKAR_LIPOPROTEIN"/>
    <property type="match status" value="1"/>
</dbReference>
<dbReference type="Gene3D" id="3.30.1330.60">
    <property type="entry name" value="OmpA-like domain"/>
    <property type="match status" value="1"/>
</dbReference>
<comment type="subcellular location">
    <subcellularLocation>
        <location evidence="1">Cell outer membrane</location>
    </subcellularLocation>
</comment>
<comment type="caution">
    <text evidence="8">The sequence shown here is derived from an EMBL/GenBank/DDBJ whole genome shotgun (WGS) entry which is preliminary data.</text>
</comment>
<feature type="compositionally biased region" description="Basic and acidic residues" evidence="5">
    <location>
        <begin position="42"/>
        <end position="60"/>
    </location>
</feature>
<keyword evidence="6" id="KW-0732">Signal</keyword>
<dbReference type="Pfam" id="PF00691">
    <property type="entry name" value="OmpA"/>
    <property type="match status" value="1"/>
</dbReference>
<proteinExistence type="predicted"/>
<organism evidence="8 9">
    <name type="scientific">Enhygromyxa salina</name>
    <dbReference type="NCBI Taxonomy" id="215803"/>
    <lineage>
        <taxon>Bacteria</taxon>
        <taxon>Pseudomonadati</taxon>
        <taxon>Myxococcota</taxon>
        <taxon>Polyangia</taxon>
        <taxon>Nannocystales</taxon>
        <taxon>Nannocystaceae</taxon>
        <taxon>Enhygromyxa</taxon>
    </lineage>
</organism>
<dbReference type="InterPro" id="IPR006664">
    <property type="entry name" value="OMP_bac"/>
</dbReference>
<reference evidence="8 9" key="1">
    <citation type="submission" date="2014-12" db="EMBL/GenBank/DDBJ databases">
        <title>Genome assembly of Enhygromyxa salina DSM 15201.</title>
        <authorList>
            <person name="Sharma G."/>
            <person name="Subramanian S."/>
        </authorList>
    </citation>
    <scope>NUCLEOTIDE SEQUENCE [LARGE SCALE GENOMIC DNA]</scope>
    <source>
        <strain evidence="8 9">DSM 15201</strain>
    </source>
</reference>
<feature type="signal peptide" evidence="6">
    <location>
        <begin position="1"/>
        <end position="28"/>
    </location>
</feature>
<evidence type="ECO:0000256" key="2">
    <source>
        <dbReference type="ARBA" id="ARBA00023136"/>
    </source>
</evidence>
<keyword evidence="8" id="KW-0449">Lipoprotein</keyword>
<dbReference type="SUPFAM" id="SSF103088">
    <property type="entry name" value="OmpA-like"/>
    <property type="match status" value="1"/>
</dbReference>
<keyword evidence="2 4" id="KW-0472">Membrane</keyword>
<gene>
    <name evidence="8" type="ORF">DB30_07721</name>
</gene>
<feature type="compositionally biased region" description="Basic and acidic residues" evidence="5">
    <location>
        <begin position="189"/>
        <end position="209"/>
    </location>
</feature>
<sequence length="209" mass="22342">MPLIHKQQPCAVLVFVGVAALASFVACSKDNNIDTASTRPGAEPEAKKPEASQPEVRRPDDDGEPANAPAGVGADWANPDSVPLQITAVVIDVGLADLCGIERAKAFFEYDSAKLSSEGEQIATKIAACFTDGPLKGQELRIVGHADPRGSDAYNKQLGKSRAESVAEVLFQKGVTKRRVEVESQGEAQAHEDPDKWPLDRRVELRVGS</sequence>
<evidence type="ECO:0000259" key="7">
    <source>
        <dbReference type="PROSITE" id="PS51123"/>
    </source>
</evidence>
<dbReference type="GO" id="GO:0009279">
    <property type="term" value="C:cell outer membrane"/>
    <property type="evidence" value="ECO:0007669"/>
    <property type="project" value="UniProtKB-SubCell"/>
</dbReference>
<dbReference type="InterPro" id="IPR006665">
    <property type="entry name" value="OmpA-like"/>
</dbReference>
<dbReference type="PROSITE" id="PS51123">
    <property type="entry name" value="OMPA_2"/>
    <property type="match status" value="1"/>
</dbReference>
<evidence type="ECO:0000313" key="9">
    <source>
        <dbReference type="Proteomes" id="UP000031599"/>
    </source>
</evidence>
<dbReference type="EMBL" id="JMCC02000009">
    <property type="protein sequence ID" value="KIG18706.1"/>
    <property type="molecule type" value="Genomic_DNA"/>
</dbReference>
<feature type="region of interest" description="Disordered" evidence="5">
    <location>
        <begin position="34"/>
        <end position="76"/>
    </location>
</feature>
<dbReference type="PRINTS" id="PR01021">
    <property type="entry name" value="OMPADOMAIN"/>
</dbReference>
<keyword evidence="3" id="KW-0998">Cell outer membrane</keyword>
<evidence type="ECO:0000256" key="3">
    <source>
        <dbReference type="ARBA" id="ARBA00023237"/>
    </source>
</evidence>
<dbReference type="InterPro" id="IPR036737">
    <property type="entry name" value="OmpA-like_sf"/>
</dbReference>
<feature type="chain" id="PRO_5002164073" evidence="6">
    <location>
        <begin position="29"/>
        <end position="209"/>
    </location>
</feature>
<dbReference type="InterPro" id="IPR050330">
    <property type="entry name" value="Bact_OuterMem_StrucFunc"/>
</dbReference>
<evidence type="ECO:0000256" key="4">
    <source>
        <dbReference type="PROSITE-ProRule" id="PRU00473"/>
    </source>
</evidence>
<dbReference type="Proteomes" id="UP000031599">
    <property type="component" value="Unassembled WGS sequence"/>
</dbReference>
<feature type="region of interest" description="Disordered" evidence="5">
    <location>
        <begin position="181"/>
        <end position="209"/>
    </location>
</feature>
<evidence type="ECO:0000256" key="1">
    <source>
        <dbReference type="ARBA" id="ARBA00004442"/>
    </source>
</evidence>
<dbReference type="PANTHER" id="PTHR30329:SF21">
    <property type="entry name" value="LIPOPROTEIN YIAD-RELATED"/>
    <property type="match status" value="1"/>
</dbReference>
<feature type="domain" description="OmpA-like" evidence="7">
    <location>
        <begin position="95"/>
        <end position="209"/>
    </location>
</feature>
<dbReference type="AlphaFoldDB" id="A0A0C2D6D6"/>
<dbReference type="PANTHER" id="PTHR30329">
    <property type="entry name" value="STATOR ELEMENT OF FLAGELLAR MOTOR COMPLEX"/>
    <property type="match status" value="1"/>
</dbReference>
<dbReference type="RefSeq" id="WP_146658037.1">
    <property type="nucleotide sequence ID" value="NZ_JMCC02000009.1"/>
</dbReference>
<evidence type="ECO:0000256" key="5">
    <source>
        <dbReference type="SAM" id="MobiDB-lite"/>
    </source>
</evidence>
<protein>
    <submittedName>
        <fullName evidence="8">18K peptidoglycan-associated outer membrane lipoprotein</fullName>
    </submittedName>
</protein>
<name>A0A0C2D6D6_9BACT</name>
<evidence type="ECO:0000313" key="8">
    <source>
        <dbReference type="EMBL" id="KIG18706.1"/>
    </source>
</evidence>
<accession>A0A0C2D6D6</accession>
<dbReference type="CDD" id="cd07185">
    <property type="entry name" value="OmpA_C-like"/>
    <property type="match status" value="1"/>
</dbReference>
<evidence type="ECO:0000256" key="6">
    <source>
        <dbReference type="SAM" id="SignalP"/>
    </source>
</evidence>